<organism evidence="1 2">
    <name type="scientific">Leucobacter chromiireducens subsp. solipictus</name>
    <dbReference type="NCBI Taxonomy" id="398235"/>
    <lineage>
        <taxon>Bacteria</taxon>
        <taxon>Bacillati</taxon>
        <taxon>Actinomycetota</taxon>
        <taxon>Actinomycetes</taxon>
        <taxon>Micrococcales</taxon>
        <taxon>Microbacteriaceae</taxon>
        <taxon>Leucobacter</taxon>
    </lineage>
</organism>
<dbReference type="InterPro" id="IPR006175">
    <property type="entry name" value="YjgF/YER057c/UK114"/>
</dbReference>
<name>A0ABS1SJ78_9MICO</name>
<dbReference type="Gene3D" id="3.30.1330.40">
    <property type="entry name" value="RutC-like"/>
    <property type="match status" value="1"/>
</dbReference>
<dbReference type="InterPro" id="IPR035959">
    <property type="entry name" value="RutC-like_sf"/>
</dbReference>
<reference evidence="1 2" key="1">
    <citation type="submission" date="2018-09" db="EMBL/GenBank/DDBJ databases">
        <title>Comparative genomics of Leucobacter spp.</title>
        <authorList>
            <person name="Reis A.C."/>
            <person name="Kolvenbach B.A."/>
            <person name="Corvini P.F.X."/>
            <person name="Nunes O.C."/>
        </authorList>
    </citation>
    <scope>NUCLEOTIDE SEQUENCE [LARGE SCALE GENOMIC DNA]</scope>
    <source>
        <strain evidence="1 2">TAN 31504</strain>
    </source>
</reference>
<dbReference type="RefSeq" id="WP_202345780.1">
    <property type="nucleotide sequence ID" value="NZ_BAAAPI010000005.1"/>
</dbReference>
<evidence type="ECO:0000313" key="2">
    <source>
        <dbReference type="Proteomes" id="UP001645859"/>
    </source>
</evidence>
<sequence length="142" mass="14934">MFESRIQRFPADTGTALSAEFTVLDGVAYLTVIPTASGGLVDGGITAQSEAVFDQLERKLARVGANLANVAQMTIYLVDIETTRVPFNEVYARRMPSGRAPIRCALGVAGLARPDMRVELSVVAEVPGSPNSNAAGPTTLAP</sequence>
<protein>
    <submittedName>
        <fullName evidence="1">RidA family protein</fullName>
    </submittedName>
</protein>
<keyword evidence="2" id="KW-1185">Reference proteome</keyword>
<accession>A0ABS1SJ78</accession>
<dbReference type="PANTHER" id="PTHR47328">
    <property type="match status" value="1"/>
</dbReference>
<dbReference type="InterPro" id="IPR035709">
    <property type="entry name" value="YoaB-like"/>
</dbReference>
<dbReference type="EMBL" id="QYAC01000008">
    <property type="protein sequence ID" value="MBL3680510.1"/>
    <property type="molecule type" value="Genomic_DNA"/>
</dbReference>
<dbReference type="PANTHER" id="PTHR47328:SF1">
    <property type="entry name" value="RUTC FAMILY PROTEIN YOAB"/>
    <property type="match status" value="1"/>
</dbReference>
<dbReference type="SUPFAM" id="SSF55298">
    <property type="entry name" value="YjgF-like"/>
    <property type="match status" value="1"/>
</dbReference>
<evidence type="ECO:0000313" key="1">
    <source>
        <dbReference type="EMBL" id="MBL3680510.1"/>
    </source>
</evidence>
<proteinExistence type="predicted"/>
<dbReference type="Proteomes" id="UP001645859">
    <property type="component" value="Unassembled WGS sequence"/>
</dbReference>
<comment type="caution">
    <text evidence="1">The sequence shown here is derived from an EMBL/GenBank/DDBJ whole genome shotgun (WGS) entry which is preliminary data.</text>
</comment>
<gene>
    <name evidence="1" type="ORF">D3230_14610</name>
</gene>
<dbReference type="Pfam" id="PF01042">
    <property type="entry name" value="Ribonuc_L-PSP"/>
    <property type="match status" value="1"/>
</dbReference>